<dbReference type="InterPro" id="IPR000210">
    <property type="entry name" value="BTB/POZ_dom"/>
</dbReference>
<dbReference type="OrthoDB" id="6359816at2759"/>
<keyword evidence="3" id="KW-1185">Reference proteome</keyword>
<dbReference type="Gene3D" id="3.30.710.10">
    <property type="entry name" value="Potassium Channel Kv1.1, Chain A"/>
    <property type="match status" value="1"/>
</dbReference>
<protein>
    <recommendedName>
        <fullName evidence="1">BTB domain-containing protein</fullName>
    </recommendedName>
</protein>
<gene>
    <name evidence="2" type="ORF">DFQ27_001675</name>
</gene>
<evidence type="ECO:0000313" key="2">
    <source>
        <dbReference type="EMBL" id="KAG0263576.1"/>
    </source>
</evidence>
<sequence length="163" mass="18759">MPFSSETRLFPGRQQGARTGDTCLTKIYPEVIYLIRLVLPKIPQIDQVLLLLGDIMHFSLRQSWKEAAEEAFRKPNIEPSAFDLPLRYMYTGKIEMKMNALIPVVDAARELQLTQLVAAYEYYGCQAVGMETVYDLLLLADRNDLKNFWTGAINFFCNWAEKL</sequence>
<organism evidence="2 3">
    <name type="scientific">Actinomortierella ambigua</name>
    <dbReference type="NCBI Taxonomy" id="1343610"/>
    <lineage>
        <taxon>Eukaryota</taxon>
        <taxon>Fungi</taxon>
        <taxon>Fungi incertae sedis</taxon>
        <taxon>Mucoromycota</taxon>
        <taxon>Mortierellomycotina</taxon>
        <taxon>Mortierellomycetes</taxon>
        <taxon>Mortierellales</taxon>
        <taxon>Mortierellaceae</taxon>
        <taxon>Actinomortierella</taxon>
    </lineage>
</organism>
<feature type="domain" description="BTB" evidence="1">
    <location>
        <begin position="70"/>
        <end position="126"/>
    </location>
</feature>
<dbReference type="SUPFAM" id="SSF54695">
    <property type="entry name" value="POZ domain"/>
    <property type="match status" value="1"/>
</dbReference>
<dbReference type="EMBL" id="JAAAJB010000158">
    <property type="protein sequence ID" value="KAG0263576.1"/>
    <property type="molecule type" value="Genomic_DNA"/>
</dbReference>
<comment type="caution">
    <text evidence="2">The sequence shown here is derived from an EMBL/GenBank/DDBJ whole genome shotgun (WGS) entry which is preliminary data.</text>
</comment>
<dbReference type="AlphaFoldDB" id="A0A9P6U850"/>
<accession>A0A9P6U850</accession>
<dbReference type="Pfam" id="PF00651">
    <property type="entry name" value="BTB"/>
    <property type="match status" value="1"/>
</dbReference>
<dbReference type="InterPro" id="IPR011333">
    <property type="entry name" value="SKP1/BTB/POZ_sf"/>
</dbReference>
<dbReference type="Proteomes" id="UP000807716">
    <property type="component" value="Unassembled WGS sequence"/>
</dbReference>
<proteinExistence type="predicted"/>
<evidence type="ECO:0000313" key="3">
    <source>
        <dbReference type="Proteomes" id="UP000807716"/>
    </source>
</evidence>
<reference evidence="2" key="1">
    <citation type="journal article" date="2020" name="Fungal Divers.">
        <title>Resolving the Mortierellaceae phylogeny through synthesis of multi-gene phylogenetics and phylogenomics.</title>
        <authorList>
            <person name="Vandepol N."/>
            <person name="Liber J."/>
            <person name="Desiro A."/>
            <person name="Na H."/>
            <person name="Kennedy M."/>
            <person name="Barry K."/>
            <person name="Grigoriev I.V."/>
            <person name="Miller A.N."/>
            <person name="O'Donnell K."/>
            <person name="Stajich J.E."/>
            <person name="Bonito G."/>
        </authorList>
    </citation>
    <scope>NUCLEOTIDE SEQUENCE</scope>
    <source>
        <strain evidence="2">BC1065</strain>
    </source>
</reference>
<name>A0A9P6U850_9FUNG</name>
<evidence type="ECO:0000259" key="1">
    <source>
        <dbReference type="Pfam" id="PF00651"/>
    </source>
</evidence>